<organism evidence="3 4">
    <name type="scientific">Vibrio panuliri</name>
    <dbReference type="NCBI Taxonomy" id="1381081"/>
    <lineage>
        <taxon>Bacteria</taxon>
        <taxon>Pseudomonadati</taxon>
        <taxon>Pseudomonadota</taxon>
        <taxon>Gammaproteobacteria</taxon>
        <taxon>Vibrionales</taxon>
        <taxon>Vibrionaceae</taxon>
        <taxon>Vibrio</taxon>
    </lineage>
</organism>
<evidence type="ECO:0008006" key="5">
    <source>
        <dbReference type="Google" id="ProtNLM"/>
    </source>
</evidence>
<sequence>MKNTTRLAALLSASATILCSPALARTWVEVGTEYEQYFDETDQGATYNYERLNAYTPYVRFSHSPTSNEWNIWGRAFKKYYTNEELFPNGEVNAQVDRLELHYTQMNRKGAWRFRPGVGVRYNGYDIDRYETEYRLYPQFDYFFNSNSQAFLSGHWYIGDAKGIRMGDTQPQNYTDWGYEAEFGWLYRFANGSSIKPHFYTEYDSYENNFDIDYWQFRLVYSQKIGRATINPFIRYGLGREITDRSHSDPERWGLKRDNNYSRAGVFGNVGISGKWNLIYETYYQVEDQHGTWGEELPDRDKFFSKFGIQRIF</sequence>
<evidence type="ECO:0000313" key="4">
    <source>
        <dbReference type="Proteomes" id="UP000186313"/>
    </source>
</evidence>
<dbReference type="STRING" id="1381081.BIY22_03710"/>
<evidence type="ECO:0000313" key="3">
    <source>
        <dbReference type="EMBL" id="OLQ90121.1"/>
    </source>
</evidence>
<dbReference type="Proteomes" id="UP000186313">
    <property type="component" value="Unassembled WGS sequence"/>
</dbReference>
<dbReference type="RefSeq" id="WP_075707405.1">
    <property type="nucleotide sequence ID" value="NZ_MJMJ01000012.1"/>
</dbReference>
<protein>
    <recommendedName>
        <fullName evidence="5">Porin</fullName>
    </recommendedName>
</protein>
<accession>A0A1Q9HIH8</accession>
<dbReference type="OrthoDB" id="5880743at2"/>
<comment type="caution">
    <text evidence="3">The sequence shown here is derived from an EMBL/GenBank/DDBJ whole genome shotgun (WGS) entry which is preliminary data.</text>
</comment>
<feature type="chain" id="PRO_5012503187" description="Porin" evidence="2">
    <location>
        <begin position="25"/>
        <end position="313"/>
    </location>
</feature>
<feature type="signal peptide" evidence="2">
    <location>
        <begin position="1"/>
        <end position="24"/>
    </location>
</feature>
<dbReference type="AlphaFoldDB" id="A0A1Q9HIH8"/>
<reference evidence="3 4" key="1">
    <citation type="submission" date="2016-09" db="EMBL/GenBank/DDBJ databases">
        <title>Genomic Taxonomy of the Vibrionaceae.</title>
        <authorList>
            <person name="Gonzalez-Castillo A."/>
            <person name="Gomez-Gil B."/>
            <person name="Enciso-Ibarra K."/>
        </authorList>
    </citation>
    <scope>NUCLEOTIDE SEQUENCE [LARGE SCALE GENOMIC DNA]</scope>
    <source>
        <strain evidence="3 4">CAIM 703</strain>
    </source>
</reference>
<proteinExistence type="predicted"/>
<keyword evidence="1 2" id="KW-0732">Signal</keyword>
<evidence type="ECO:0000256" key="1">
    <source>
        <dbReference type="ARBA" id="ARBA00022729"/>
    </source>
</evidence>
<gene>
    <name evidence="3" type="ORF">BIY22_03710</name>
</gene>
<dbReference type="EMBL" id="MJMJ01000012">
    <property type="protein sequence ID" value="OLQ90121.1"/>
    <property type="molecule type" value="Genomic_DNA"/>
</dbReference>
<evidence type="ECO:0000256" key="2">
    <source>
        <dbReference type="SAM" id="SignalP"/>
    </source>
</evidence>
<dbReference type="InterPro" id="IPR053713">
    <property type="entry name" value="Bact_OM_Channel_sf"/>
</dbReference>
<dbReference type="Gene3D" id="2.40.160.40">
    <property type="entry name" value="monomeric porin ompg"/>
    <property type="match status" value="1"/>
</dbReference>
<name>A0A1Q9HIH8_9VIBR</name>